<dbReference type="Pfam" id="PF00057">
    <property type="entry name" value="Ldl_recept_a"/>
    <property type="match status" value="4"/>
</dbReference>
<evidence type="ECO:0000256" key="4">
    <source>
        <dbReference type="ARBA" id="ARBA00022737"/>
    </source>
</evidence>
<dbReference type="PROSITE" id="PS50024">
    <property type="entry name" value="SEA"/>
    <property type="match status" value="1"/>
</dbReference>
<dbReference type="InterPro" id="IPR036383">
    <property type="entry name" value="TSP1_rpt_sf"/>
</dbReference>
<organism evidence="12 13">
    <name type="scientific">Laodelphax striatellus</name>
    <name type="common">Small brown planthopper</name>
    <name type="synonym">Delphax striatella</name>
    <dbReference type="NCBI Taxonomy" id="195883"/>
    <lineage>
        <taxon>Eukaryota</taxon>
        <taxon>Metazoa</taxon>
        <taxon>Ecdysozoa</taxon>
        <taxon>Arthropoda</taxon>
        <taxon>Hexapoda</taxon>
        <taxon>Insecta</taxon>
        <taxon>Pterygota</taxon>
        <taxon>Neoptera</taxon>
        <taxon>Paraneoptera</taxon>
        <taxon>Hemiptera</taxon>
        <taxon>Auchenorrhyncha</taxon>
        <taxon>Fulgoroidea</taxon>
        <taxon>Delphacidae</taxon>
        <taxon>Criomorphinae</taxon>
        <taxon>Laodelphax</taxon>
    </lineage>
</organism>
<dbReference type="SUPFAM" id="SSF82895">
    <property type="entry name" value="TSP-1 type 1 repeat"/>
    <property type="match status" value="1"/>
</dbReference>
<dbReference type="Pfam" id="PF01390">
    <property type="entry name" value="SEA"/>
    <property type="match status" value="1"/>
</dbReference>
<feature type="disulfide bond" evidence="8">
    <location>
        <begin position="642"/>
        <end position="657"/>
    </location>
</feature>
<dbReference type="OrthoDB" id="10056524at2759"/>
<gene>
    <name evidence="12" type="ORF">LSTR_LSTR004551</name>
</gene>
<evidence type="ECO:0000313" key="12">
    <source>
        <dbReference type="EMBL" id="RZF36863.1"/>
    </source>
</evidence>
<feature type="disulfide bond" evidence="8">
    <location>
        <begin position="507"/>
        <end position="519"/>
    </location>
</feature>
<feature type="disulfide bond" evidence="8">
    <location>
        <begin position="630"/>
        <end position="648"/>
    </location>
</feature>
<evidence type="ECO:0000256" key="3">
    <source>
        <dbReference type="ARBA" id="ARBA00022692"/>
    </source>
</evidence>
<dbReference type="Gene3D" id="3.30.70.960">
    <property type="entry name" value="SEA domain"/>
    <property type="match status" value="1"/>
</dbReference>
<dbReference type="Gene3D" id="2.20.100.10">
    <property type="entry name" value="Thrombospondin type-1 (TSP1) repeat"/>
    <property type="match status" value="1"/>
</dbReference>
<evidence type="ECO:0000313" key="13">
    <source>
        <dbReference type="Proteomes" id="UP000291343"/>
    </source>
</evidence>
<sequence length="661" mass="73581">MENPCFLVEDPNSSWLFKIMNRTNAANAPPTGVHNNNQTSQNNENKSNNSIDCRLSNDGFVCRLPTSTSADIDNRYSEKREISIIYEPRGAATKAPSQPATEGKLKKEWCPAGWRLELADHKHAPTGRKVATVFCALALATVITLLATAAVVYVLRTVHTSSINSSKRSTWFGVVMVNGEFRITNEVFRNTLTNHETLDFQHLSSKISSELDNLFSNSVLSEDYHSSVVTEFAPGLKVHCWLALRPTNQFMPGRVGMAFLGGLHHQHGNAWLGNYTVDIQSIGFESKVEEIAWSNWSDWSECKVLPGGRVVRVRTRNCVLQSGLHLSRADPCYLLDNHPSVDTIDCLTVDKNNITTPPMAEKYTTITKPTVSPTSESRFYKKPTNPQSDVMKSFAKQNDVRANLLTSTTLSALLRDNKPTRGNYIPKVTTEQPQPAAQNSSAYEKRQCGLCVGGEVCVALRDDPVPYCRSIIDYNDPTGCGGHCKINTELCQRLQKDIYRCVDDSQCLEDEWQCSNRLCIPISKRCDGYFNCYDNTDEFDCDCNLNTHFHCGNLLSCLPNSKKCNGIVDCWDASDEFNCTKDCLSSGQFTCNDSQCIPSHQFCDGFPDCLDQSDEPQGCGGECKNNEWKCGNNRCIPKSDICNGFDNCGDNSDETSCSNVR</sequence>
<protein>
    <recommendedName>
        <fullName evidence="11">SEA domain-containing protein</fullName>
    </recommendedName>
</protein>
<keyword evidence="13" id="KW-1185">Reference proteome</keyword>
<dbReference type="Gene3D" id="4.10.400.10">
    <property type="entry name" value="Low-density Lipoprotein Receptor"/>
    <property type="match status" value="4"/>
</dbReference>
<feature type="disulfide bond" evidence="8">
    <location>
        <begin position="591"/>
        <end position="609"/>
    </location>
</feature>
<comment type="caution">
    <text evidence="8">Lacks conserved residue(s) required for the propagation of feature annotation.</text>
</comment>
<dbReference type="AlphaFoldDB" id="A0A482WTN0"/>
<keyword evidence="3 10" id="KW-0812">Transmembrane</keyword>
<evidence type="ECO:0000256" key="10">
    <source>
        <dbReference type="SAM" id="Phobius"/>
    </source>
</evidence>
<dbReference type="GO" id="GO:0012505">
    <property type="term" value="C:endomembrane system"/>
    <property type="evidence" value="ECO:0007669"/>
    <property type="project" value="UniProtKB-SubCell"/>
</dbReference>
<dbReference type="GO" id="GO:0016192">
    <property type="term" value="P:vesicle-mediated transport"/>
    <property type="evidence" value="ECO:0007669"/>
    <property type="project" value="UniProtKB-ARBA"/>
</dbReference>
<evidence type="ECO:0000256" key="7">
    <source>
        <dbReference type="ARBA" id="ARBA00023157"/>
    </source>
</evidence>
<dbReference type="SUPFAM" id="SSF57424">
    <property type="entry name" value="LDL receptor-like module"/>
    <property type="match status" value="4"/>
</dbReference>
<feature type="transmembrane region" description="Helical" evidence="10">
    <location>
        <begin position="130"/>
        <end position="155"/>
    </location>
</feature>
<keyword evidence="5 10" id="KW-1133">Transmembrane helix</keyword>
<dbReference type="GO" id="GO:0005886">
    <property type="term" value="C:plasma membrane"/>
    <property type="evidence" value="ECO:0007669"/>
    <property type="project" value="TreeGrafter"/>
</dbReference>
<dbReference type="PROSITE" id="PS01209">
    <property type="entry name" value="LDLRA_1"/>
    <property type="match status" value="1"/>
</dbReference>
<dbReference type="InterPro" id="IPR000082">
    <property type="entry name" value="SEA_dom"/>
</dbReference>
<dbReference type="CDD" id="cd00112">
    <property type="entry name" value="LDLa"/>
    <property type="match status" value="4"/>
</dbReference>
<feature type="region of interest" description="Disordered" evidence="9">
    <location>
        <begin position="26"/>
        <end position="49"/>
    </location>
</feature>
<feature type="domain" description="SEA" evidence="11">
    <location>
        <begin position="173"/>
        <end position="289"/>
    </location>
</feature>
<dbReference type="InterPro" id="IPR023415">
    <property type="entry name" value="LDLR_class-A_CS"/>
</dbReference>
<proteinExistence type="predicted"/>
<evidence type="ECO:0000259" key="11">
    <source>
        <dbReference type="PROSITE" id="PS50024"/>
    </source>
</evidence>
<dbReference type="InterPro" id="IPR036364">
    <property type="entry name" value="SEA_dom_sf"/>
</dbReference>
<dbReference type="EMBL" id="QKKF02025464">
    <property type="protein sequence ID" value="RZF36863.1"/>
    <property type="molecule type" value="Genomic_DNA"/>
</dbReference>
<dbReference type="InterPro" id="IPR036055">
    <property type="entry name" value="LDL_receptor-like_sf"/>
</dbReference>
<evidence type="ECO:0000256" key="5">
    <source>
        <dbReference type="ARBA" id="ARBA00022989"/>
    </source>
</evidence>
<accession>A0A482WTN0</accession>
<feature type="disulfide bond" evidence="8">
    <location>
        <begin position="564"/>
        <end position="579"/>
    </location>
</feature>
<dbReference type="SMART" id="SM00192">
    <property type="entry name" value="LDLa"/>
    <property type="match status" value="4"/>
</dbReference>
<keyword evidence="6 10" id="KW-0472">Membrane</keyword>
<dbReference type="STRING" id="195883.A0A482WTN0"/>
<feature type="disulfide bond" evidence="8">
    <location>
        <begin position="623"/>
        <end position="635"/>
    </location>
</feature>
<dbReference type="SUPFAM" id="SSF82671">
    <property type="entry name" value="SEA domain"/>
    <property type="match status" value="1"/>
</dbReference>
<evidence type="ECO:0000256" key="9">
    <source>
        <dbReference type="SAM" id="MobiDB-lite"/>
    </source>
</evidence>
<evidence type="ECO:0000256" key="2">
    <source>
        <dbReference type="ARBA" id="ARBA00004308"/>
    </source>
</evidence>
<evidence type="ECO:0000256" key="6">
    <source>
        <dbReference type="ARBA" id="ARBA00023136"/>
    </source>
</evidence>
<feature type="compositionally biased region" description="Low complexity" evidence="9">
    <location>
        <begin position="35"/>
        <end position="49"/>
    </location>
</feature>
<name>A0A482WTN0_LAOST</name>
<dbReference type="InParanoid" id="A0A482WTN0"/>
<feature type="disulfide bond" evidence="8">
    <location>
        <begin position="514"/>
        <end position="532"/>
    </location>
</feature>
<evidence type="ECO:0000256" key="1">
    <source>
        <dbReference type="ARBA" id="ARBA00004167"/>
    </source>
</evidence>
<dbReference type="InterPro" id="IPR050685">
    <property type="entry name" value="LDLR"/>
</dbReference>
<dbReference type="PROSITE" id="PS50068">
    <property type="entry name" value="LDLRA_2"/>
    <property type="match status" value="4"/>
</dbReference>
<dbReference type="InterPro" id="IPR002172">
    <property type="entry name" value="LDrepeatLR_classA_rpt"/>
</dbReference>
<keyword evidence="7 8" id="KW-1015">Disulfide bond</keyword>
<dbReference type="PANTHER" id="PTHR24270">
    <property type="entry name" value="LOW-DENSITY LIPOPROTEIN RECEPTOR-RELATED"/>
    <property type="match status" value="1"/>
</dbReference>
<keyword evidence="4" id="KW-0677">Repeat</keyword>
<evidence type="ECO:0000256" key="8">
    <source>
        <dbReference type="PROSITE-ProRule" id="PRU00124"/>
    </source>
</evidence>
<feature type="disulfide bond" evidence="8">
    <location>
        <begin position="526"/>
        <end position="541"/>
    </location>
</feature>
<dbReference type="PRINTS" id="PR00261">
    <property type="entry name" value="LDLRECEPTOR"/>
</dbReference>
<comment type="caution">
    <text evidence="12">The sequence shown here is derived from an EMBL/GenBank/DDBJ whole genome shotgun (WGS) entry which is preliminary data.</text>
</comment>
<reference evidence="12 13" key="1">
    <citation type="journal article" date="2017" name="Gigascience">
        <title>Genome sequence of the small brown planthopper, Laodelphax striatellus.</title>
        <authorList>
            <person name="Zhu J."/>
            <person name="Jiang F."/>
            <person name="Wang X."/>
            <person name="Yang P."/>
            <person name="Bao Y."/>
            <person name="Zhao W."/>
            <person name="Wang W."/>
            <person name="Lu H."/>
            <person name="Wang Q."/>
            <person name="Cui N."/>
            <person name="Li J."/>
            <person name="Chen X."/>
            <person name="Luo L."/>
            <person name="Yu J."/>
            <person name="Kang L."/>
            <person name="Cui F."/>
        </authorList>
    </citation>
    <scope>NUCLEOTIDE SEQUENCE [LARGE SCALE GENOMIC DNA]</scope>
    <source>
        <strain evidence="12">Lst14</strain>
    </source>
</reference>
<dbReference type="Proteomes" id="UP000291343">
    <property type="component" value="Unassembled WGS sequence"/>
</dbReference>
<comment type="subcellular location">
    <subcellularLocation>
        <location evidence="2">Endomembrane system</location>
    </subcellularLocation>
    <subcellularLocation>
        <location evidence="1">Membrane</location>
        <topology evidence="1">Single-pass membrane protein</topology>
    </subcellularLocation>
</comment>